<reference evidence="1 2" key="1">
    <citation type="submission" date="2021-06" db="EMBL/GenBank/DDBJ databases">
        <title>Caerostris darwini draft genome.</title>
        <authorList>
            <person name="Kono N."/>
            <person name="Arakawa K."/>
        </authorList>
    </citation>
    <scope>NUCLEOTIDE SEQUENCE [LARGE SCALE GENOMIC DNA]</scope>
</reference>
<accession>A0AAV4U4L5</accession>
<comment type="caution">
    <text evidence="1">The sequence shown here is derived from an EMBL/GenBank/DDBJ whole genome shotgun (WGS) entry which is preliminary data.</text>
</comment>
<dbReference type="EMBL" id="BPLQ01010696">
    <property type="protein sequence ID" value="GIY52681.1"/>
    <property type="molecule type" value="Genomic_DNA"/>
</dbReference>
<proteinExistence type="predicted"/>
<organism evidence="1 2">
    <name type="scientific">Caerostris darwini</name>
    <dbReference type="NCBI Taxonomy" id="1538125"/>
    <lineage>
        <taxon>Eukaryota</taxon>
        <taxon>Metazoa</taxon>
        <taxon>Ecdysozoa</taxon>
        <taxon>Arthropoda</taxon>
        <taxon>Chelicerata</taxon>
        <taxon>Arachnida</taxon>
        <taxon>Araneae</taxon>
        <taxon>Araneomorphae</taxon>
        <taxon>Entelegynae</taxon>
        <taxon>Araneoidea</taxon>
        <taxon>Araneidae</taxon>
        <taxon>Caerostris</taxon>
    </lineage>
</organism>
<dbReference type="AlphaFoldDB" id="A0AAV4U4L5"/>
<name>A0AAV4U4L5_9ARAC</name>
<protein>
    <submittedName>
        <fullName evidence="1">Uncharacterized protein</fullName>
    </submittedName>
</protein>
<evidence type="ECO:0000313" key="2">
    <source>
        <dbReference type="Proteomes" id="UP001054837"/>
    </source>
</evidence>
<sequence>MCECTSRTSLLGGIIKFPFACLHLFGFDYFYRSSCVLFEQGREEREGSKKNKKEQNQKILQQAAAYRKIFRLRRKHTGWQAAAGELLQRTWAN</sequence>
<gene>
    <name evidence="1" type="ORF">CDAR_30681</name>
</gene>
<dbReference type="Proteomes" id="UP001054837">
    <property type="component" value="Unassembled WGS sequence"/>
</dbReference>
<keyword evidence="2" id="KW-1185">Reference proteome</keyword>
<evidence type="ECO:0000313" key="1">
    <source>
        <dbReference type="EMBL" id="GIY52681.1"/>
    </source>
</evidence>